<dbReference type="AlphaFoldDB" id="A0A9W9N583"/>
<evidence type="ECO:0000313" key="2">
    <source>
        <dbReference type="Proteomes" id="UP001150942"/>
    </source>
</evidence>
<keyword evidence="2" id="KW-1185">Reference proteome</keyword>
<sequence length="107" mass="11493">MVGTHQLGSSSASYKNGLGGVEPATSIIGAAVLDLQHAVLNGGTTHNLLGTLRITSSPAWFISIVLVRANGSLLSTSCALQRPNYFLQLSQRLEHVWYCLPDLHYES</sequence>
<gene>
    <name evidence="1" type="ORF">N7449_000566</name>
</gene>
<proteinExistence type="predicted"/>
<dbReference type="Proteomes" id="UP001150942">
    <property type="component" value="Unassembled WGS sequence"/>
</dbReference>
<name>A0A9W9N583_9EURO</name>
<protein>
    <submittedName>
        <fullName evidence="1">Uncharacterized protein</fullName>
    </submittedName>
</protein>
<evidence type="ECO:0000313" key="1">
    <source>
        <dbReference type="EMBL" id="KAJ5213397.1"/>
    </source>
</evidence>
<comment type="caution">
    <text evidence="1">The sequence shown here is derived from an EMBL/GenBank/DDBJ whole genome shotgun (WGS) entry which is preliminary data.</text>
</comment>
<reference evidence="1" key="2">
    <citation type="journal article" date="2023" name="IMA Fungus">
        <title>Comparative genomic study of the Penicillium genus elucidates a diverse pangenome and 15 lateral gene transfer events.</title>
        <authorList>
            <person name="Petersen C."/>
            <person name="Sorensen T."/>
            <person name="Nielsen M.R."/>
            <person name="Sondergaard T.E."/>
            <person name="Sorensen J.L."/>
            <person name="Fitzpatrick D.A."/>
            <person name="Frisvad J.C."/>
            <person name="Nielsen K.L."/>
        </authorList>
    </citation>
    <scope>NUCLEOTIDE SEQUENCE</scope>
    <source>
        <strain evidence="1">IBT 20477</strain>
    </source>
</reference>
<organism evidence="1 2">
    <name type="scientific">Penicillium cf. viridicatum</name>
    <dbReference type="NCBI Taxonomy" id="2972119"/>
    <lineage>
        <taxon>Eukaryota</taxon>
        <taxon>Fungi</taxon>
        <taxon>Dikarya</taxon>
        <taxon>Ascomycota</taxon>
        <taxon>Pezizomycotina</taxon>
        <taxon>Eurotiomycetes</taxon>
        <taxon>Eurotiomycetidae</taxon>
        <taxon>Eurotiales</taxon>
        <taxon>Aspergillaceae</taxon>
        <taxon>Penicillium</taxon>
    </lineage>
</organism>
<dbReference type="EMBL" id="JAPQKQ010000001">
    <property type="protein sequence ID" value="KAJ5213397.1"/>
    <property type="molecule type" value="Genomic_DNA"/>
</dbReference>
<accession>A0A9W9N583</accession>
<reference evidence="1" key="1">
    <citation type="submission" date="2022-11" db="EMBL/GenBank/DDBJ databases">
        <authorList>
            <person name="Petersen C."/>
        </authorList>
    </citation>
    <scope>NUCLEOTIDE SEQUENCE</scope>
    <source>
        <strain evidence="1">IBT 20477</strain>
    </source>
</reference>